<feature type="region of interest" description="Disordered" evidence="1">
    <location>
        <begin position="1"/>
        <end position="23"/>
    </location>
</feature>
<protein>
    <recommendedName>
        <fullName evidence="4">Magnesium transporter MgtE intracellular domain-containing protein</fullName>
    </recommendedName>
</protein>
<feature type="compositionally biased region" description="Basic and acidic residues" evidence="1">
    <location>
        <begin position="1"/>
        <end position="12"/>
    </location>
</feature>
<keyword evidence="3" id="KW-1185">Reference proteome</keyword>
<reference evidence="2 3" key="1">
    <citation type="submission" date="2022-12" db="EMBL/GenBank/DDBJ databases">
        <title>Hymenobacter canadensis sp. nov. isolated from lake water of the Cambridge Bay, Canada.</title>
        <authorList>
            <person name="Kim W.H."/>
            <person name="Lee Y.M."/>
        </authorList>
    </citation>
    <scope>NUCLEOTIDE SEQUENCE [LARGE SCALE GENOMIC DNA]</scope>
    <source>
        <strain evidence="2 3">PAMC 29467</strain>
    </source>
</reference>
<accession>A0ABY7LX09</accession>
<name>A0ABY7LX09_9BACT</name>
<gene>
    <name evidence="2" type="ORF">O3303_07810</name>
</gene>
<dbReference type="RefSeq" id="WP_269561502.1">
    <property type="nucleotide sequence ID" value="NZ_CP114767.1"/>
</dbReference>
<evidence type="ECO:0008006" key="4">
    <source>
        <dbReference type="Google" id="ProtNLM"/>
    </source>
</evidence>
<organism evidence="2 3">
    <name type="scientific">Hymenobacter canadensis</name>
    <dbReference type="NCBI Taxonomy" id="2999067"/>
    <lineage>
        <taxon>Bacteria</taxon>
        <taxon>Pseudomonadati</taxon>
        <taxon>Bacteroidota</taxon>
        <taxon>Cytophagia</taxon>
        <taxon>Cytophagales</taxon>
        <taxon>Hymenobacteraceae</taxon>
        <taxon>Hymenobacter</taxon>
    </lineage>
</organism>
<dbReference type="EMBL" id="CP114767">
    <property type="protein sequence ID" value="WBA43463.1"/>
    <property type="molecule type" value="Genomic_DNA"/>
</dbReference>
<evidence type="ECO:0000313" key="3">
    <source>
        <dbReference type="Proteomes" id="UP001211005"/>
    </source>
</evidence>
<sequence>MKTPFRLDDHPRRPQPLAPPPDGYFDKLPMRVMQRVEPHALAAAGPLAVPGWLAALSAPLRTALASTVVLGGFAASFLLSGPGALPTASASGTLASVPRTELVEYLLANEQRITLTDLAELPATAQALPETYLQASSAELQDLLDAQPTDETYL</sequence>
<proteinExistence type="predicted"/>
<evidence type="ECO:0000256" key="1">
    <source>
        <dbReference type="SAM" id="MobiDB-lite"/>
    </source>
</evidence>
<evidence type="ECO:0000313" key="2">
    <source>
        <dbReference type="EMBL" id="WBA43463.1"/>
    </source>
</evidence>
<dbReference type="Proteomes" id="UP001211005">
    <property type="component" value="Chromosome"/>
</dbReference>